<protein>
    <submittedName>
        <fullName evidence="1">Cytochrome P450</fullName>
    </submittedName>
</protein>
<organism evidence="1 2">
    <name type="scientific">Lentinula aff. lateritia</name>
    <dbReference type="NCBI Taxonomy" id="2804960"/>
    <lineage>
        <taxon>Eukaryota</taxon>
        <taxon>Fungi</taxon>
        <taxon>Dikarya</taxon>
        <taxon>Basidiomycota</taxon>
        <taxon>Agaricomycotina</taxon>
        <taxon>Agaricomycetes</taxon>
        <taxon>Agaricomycetidae</taxon>
        <taxon>Agaricales</taxon>
        <taxon>Marasmiineae</taxon>
        <taxon>Omphalotaceae</taxon>
        <taxon>Lentinula</taxon>
    </lineage>
</organism>
<proteinExistence type="predicted"/>
<keyword evidence="2" id="KW-1185">Reference proteome</keyword>
<dbReference type="Proteomes" id="UP001163835">
    <property type="component" value="Unassembled WGS sequence"/>
</dbReference>
<gene>
    <name evidence="1" type="ORF">F5876DRAFT_52338</name>
</gene>
<evidence type="ECO:0000313" key="2">
    <source>
        <dbReference type="Proteomes" id="UP001163835"/>
    </source>
</evidence>
<dbReference type="EMBL" id="MU795679">
    <property type="protein sequence ID" value="KAJ3805132.1"/>
    <property type="molecule type" value="Genomic_DNA"/>
</dbReference>
<reference evidence="1" key="1">
    <citation type="submission" date="2022-09" db="EMBL/GenBank/DDBJ databases">
        <title>A Global Phylogenomic Analysis of the Shiitake Genus Lentinula.</title>
        <authorList>
            <consortium name="DOE Joint Genome Institute"/>
            <person name="Sierra-Patev S."/>
            <person name="Min B."/>
            <person name="Naranjo-Ortiz M."/>
            <person name="Looney B."/>
            <person name="Konkel Z."/>
            <person name="Slot J.C."/>
            <person name="Sakamoto Y."/>
            <person name="Steenwyk J.L."/>
            <person name="Rokas A."/>
            <person name="Carro J."/>
            <person name="Camarero S."/>
            <person name="Ferreira P."/>
            <person name="Molpeceres G."/>
            <person name="Ruiz-Duenas F.J."/>
            <person name="Serrano A."/>
            <person name="Henrissat B."/>
            <person name="Drula E."/>
            <person name="Hughes K.W."/>
            <person name="Mata J.L."/>
            <person name="Ishikawa N.K."/>
            <person name="Vargas-Isla R."/>
            <person name="Ushijima S."/>
            <person name="Smith C.A."/>
            <person name="Ahrendt S."/>
            <person name="Andreopoulos W."/>
            <person name="He G."/>
            <person name="Labutti K."/>
            <person name="Lipzen A."/>
            <person name="Ng V."/>
            <person name="Riley R."/>
            <person name="Sandor L."/>
            <person name="Barry K."/>
            <person name="Martinez A.T."/>
            <person name="Xiao Y."/>
            <person name="Gibbons J.G."/>
            <person name="Terashima K."/>
            <person name="Grigoriev I.V."/>
            <person name="Hibbett D.S."/>
        </authorList>
    </citation>
    <scope>NUCLEOTIDE SEQUENCE</scope>
    <source>
        <strain evidence="1">TMI1499</strain>
    </source>
</reference>
<name>A0ACC1TKK6_9AGAR</name>
<evidence type="ECO:0000313" key="1">
    <source>
        <dbReference type="EMBL" id="KAJ3805132.1"/>
    </source>
</evidence>
<comment type="caution">
    <text evidence="1">The sequence shown here is derived from an EMBL/GenBank/DDBJ whole genome shotgun (WGS) entry which is preliminary data.</text>
</comment>
<sequence length="504" mass="56093">MFPASFCLILTTCVLIFLRKYMSILRRLPNLPGPPTSSWLFGHAMNIEHSPIGAHYNIWAEKYGSTYRLKGVFGIPVLSLADPKGVNHVLNNTNYKRNEDDNVALELFFGRSVFCVEGHEHKRMRKYLNSSFTSKSVANFSEVFFNLAYNLEEQWNKLSDAQINNIFDITPTVYMLTLDAISITMFNHNLSATTGEIPALLNKIANAPNGVALSALASLFPLLLHLPSPMKNWCQNLRTRLGIIAKEVWSGKEGAGDYASLLQSLAQESPPISQEEAVAQIIGILFAGSETTANVICECFHELARQPEIQHRLREELSRFEALHGHPPGHDDLMNPAVLPYFDAVTKETMRTKAILVNISREDVIPLQNPLPGTGIYEIKIPAGILIHIPVRDGINVDKKIWGPDASTFNPDRWVAPGGIPDTVKTIQAQGHMLTFGDGPKVCLGRAFALAEFKIVVSIMVRKFNFELDGSEIDFYHLGGNTIKPMVRGRETEGVQLPLKVKHV</sequence>
<accession>A0ACC1TKK6</accession>